<dbReference type="RefSeq" id="WP_280699084.1">
    <property type="nucleotide sequence ID" value="NZ_JANQDL010000059.1"/>
</dbReference>
<keyword evidence="2" id="KW-0808">Transferase</keyword>
<evidence type="ECO:0000313" key="2">
    <source>
        <dbReference type="EMBL" id="MDH6063760.1"/>
    </source>
</evidence>
<name>A0AA43GYC1_9CYAN</name>
<dbReference type="PANTHER" id="PTHR36836:SF1">
    <property type="entry name" value="COLANIC ACID BIOSYNTHESIS PROTEIN WCAK"/>
    <property type="match status" value="1"/>
</dbReference>
<protein>
    <submittedName>
        <fullName evidence="2">Polysaccharide pyruvyl transferase family protein</fullName>
    </submittedName>
</protein>
<organism evidence="2 3">
    <name type="scientific">Umezakia ovalisporum FSS-62</name>
    <dbReference type="NCBI Taxonomy" id="2971776"/>
    <lineage>
        <taxon>Bacteria</taxon>
        <taxon>Bacillati</taxon>
        <taxon>Cyanobacteriota</taxon>
        <taxon>Cyanophyceae</taxon>
        <taxon>Nostocales</taxon>
        <taxon>Nodulariaceae</taxon>
        <taxon>Umezakia</taxon>
    </lineage>
</organism>
<dbReference type="GO" id="GO:0016740">
    <property type="term" value="F:transferase activity"/>
    <property type="evidence" value="ECO:0007669"/>
    <property type="project" value="UniProtKB-KW"/>
</dbReference>
<reference evidence="2 3" key="1">
    <citation type="journal article" date="2023" name="J. Phycol.">
        <title>Chrysosporum ovalisporum is synonymous with the true-branching cyanobacterium Umezakia natans (Nostocales/Aphanizomenonaceae).</title>
        <authorList>
            <person name="McGregor G.B."/>
            <person name="Sendall B.C."/>
            <person name="Niiyama Y."/>
            <person name="Tuji A."/>
            <person name="Willis A."/>
        </authorList>
    </citation>
    <scope>NUCLEOTIDE SEQUENCE [LARGE SCALE GENOMIC DNA]</scope>
    <source>
        <strain evidence="2 3">FSS-62</strain>
    </source>
</reference>
<accession>A0AA43GYC1</accession>
<dbReference type="PANTHER" id="PTHR36836">
    <property type="entry name" value="COLANIC ACID BIOSYNTHESIS PROTEIN WCAK"/>
    <property type="match status" value="1"/>
</dbReference>
<feature type="domain" description="Polysaccharide pyruvyl transferase" evidence="1">
    <location>
        <begin position="13"/>
        <end position="286"/>
    </location>
</feature>
<sequence>MKILMMGYYGCNNVGDDIFVNQLTKFWESQQLIEKVFVLCQDNYYHSTAKKIKFFSNKLTKLQRLWLMLNSDFIVWGGGTLNFSSKPKNLLRLQTFTKLMGKRFCFLGVGLESFKPGTEKNLAQIFENADFLYVRDKHSYSLVSEKINYAKSFHLGGDLAFLDLAIYEKYLNKKSTPNHLNNISFSGKFWWGEGRGEFYAQQLMPLIEKFNSVIHLLPAHQGKERNDNQFHQLLKKYLPEDNCQIHSWEQPEHFVEILSRMDFHFGNRLHSVIIADLVGVPNLGIGDYPSKISNYIEKTGILAQQRIAAFMEPISLDRIEHIYHQYQRPEEFILNESNRSRECLEKLLQCDK</sequence>
<proteinExistence type="predicted"/>
<evidence type="ECO:0000259" key="1">
    <source>
        <dbReference type="Pfam" id="PF04230"/>
    </source>
</evidence>
<gene>
    <name evidence="2" type="ORF">NWP23_08285</name>
</gene>
<dbReference type="Proteomes" id="UP001159370">
    <property type="component" value="Unassembled WGS sequence"/>
</dbReference>
<comment type="caution">
    <text evidence="2">The sequence shown here is derived from an EMBL/GenBank/DDBJ whole genome shotgun (WGS) entry which is preliminary data.</text>
</comment>
<evidence type="ECO:0000313" key="3">
    <source>
        <dbReference type="Proteomes" id="UP001159370"/>
    </source>
</evidence>
<dbReference type="GeneID" id="83684656"/>
<dbReference type="AlphaFoldDB" id="A0AA43GYC1"/>
<dbReference type="Pfam" id="PF04230">
    <property type="entry name" value="PS_pyruv_trans"/>
    <property type="match status" value="1"/>
</dbReference>
<dbReference type="EMBL" id="JANQDL010000059">
    <property type="protein sequence ID" value="MDH6063760.1"/>
    <property type="molecule type" value="Genomic_DNA"/>
</dbReference>
<dbReference type="InterPro" id="IPR007345">
    <property type="entry name" value="Polysacch_pyruvyl_Trfase"/>
</dbReference>